<evidence type="ECO:0000259" key="2">
    <source>
        <dbReference type="SMART" id="SM00852"/>
    </source>
</evidence>
<dbReference type="EMBL" id="LPVJ01000007">
    <property type="protein sequence ID" value="KUO97005.1"/>
    <property type="molecule type" value="Genomic_DNA"/>
</dbReference>
<dbReference type="SMART" id="SM00852">
    <property type="entry name" value="MoCF_biosynth"/>
    <property type="match status" value="1"/>
</dbReference>
<dbReference type="Proteomes" id="UP000053557">
    <property type="component" value="Unassembled WGS sequence"/>
</dbReference>
<dbReference type="InterPro" id="IPR041424">
    <property type="entry name" value="CinA_KH"/>
</dbReference>
<protein>
    <recommendedName>
        <fullName evidence="1">Putative competence-damage inducible protein</fullName>
    </recommendedName>
</protein>
<dbReference type="InterPro" id="IPR001453">
    <property type="entry name" value="MoaB/Mog_dom"/>
</dbReference>
<dbReference type="SUPFAM" id="SSF142433">
    <property type="entry name" value="CinA-like"/>
    <property type="match status" value="1"/>
</dbReference>
<organism evidence="3 4">
    <name type="scientific">Ferroacidibacillus organovorans</name>
    <dbReference type="NCBI Taxonomy" id="1765683"/>
    <lineage>
        <taxon>Bacteria</taxon>
        <taxon>Bacillati</taxon>
        <taxon>Bacillota</taxon>
        <taxon>Bacilli</taxon>
        <taxon>Bacillales</taxon>
        <taxon>Alicyclobacillaceae</taxon>
        <taxon>Ferroacidibacillus</taxon>
    </lineage>
</organism>
<dbReference type="Pfam" id="PF02464">
    <property type="entry name" value="CinA"/>
    <property type="match status" value="1"/>
</dbReference>
<keyword evidence="4" id="KW-1185">Reference proteome</keyword>
<dbReference type="InterPro" id="IPR008136">
    <property type="entry name" value="CinA_C"/>
</dbReference>
<dbReference type="Gene3D" id="3.90.950.20">
    <property type="entry name" value="CinA-like"/>
    <property type="match status" value="1"/>
</dbReference>
<dbReference type="Pfam" id="PF00994">
    <property type="entry name" value="MoCF_biosynth"/>
    <property type="match status" value="1"/>
</dbReference>
<dbReference type="InterPro" id="IPR008135">
    <property type="entry name" value="Competence-induced_CinA"/>
</dbReference>
<evidence type="ECO:0000256" key="1">
    <source>
        <dbReference type="HAMAP-Rule" id="MF_00226"/>
    </source>
</evidence>
<dbReference type="InterPro" id="IPR036653">
    <property type="entry name" value="CinA-like_C"/>
</dbReference>
<gene>
    <name evidence="1" type="primary">cinA</name>
    <name evidence="3" type="ORF">ATW55_07210</name>
</gene>
<feature type="domain" description="MoaB/Mog" evidence="2">
    <location>
        <begin position="16"/>
        <end position="184"/>
    </location>
</feature>
<dbReference type="NCBIfam" id="NF001813">
    <property type="entry name" value="PRK00549.1"/>
    <property type="match status" value="1"/>
</dbReference>
<dbReference type="NCBIfam" id="TIGR00199">
    <property type="entry name" value="PncC_domain"/>
    <property type="match status" value="1"/>
</dbReference>
<dbReference type="AlphaFoldDB" id="A0A101XT42"/>
<dbReference type="InterPro" id="IPR036425">
    <property type="entry name" value="MoaB/Mog-like_dom_sf"/>
</dbReference>
<dbReference type="Gene3D" id="3.40.980.10">
    <property type="entry name" value="MoaB/Mog-like domain"/>
    <property type="match status" value="1"/>
</dbReference>
<evidence type="ECO:0000313" key="3">
    <source>
        <dbReference type="EMBL" id="KUO97005.1"/>
    </source>
</evidence>
<dbReference type="CDD" id="cd00885">
    <property type="entry name" value="cinA"/>
    <property type="match status" value="1"/>
</dbReference>
<accession>A0A101XT42</accession>
<dbReference type="NCBIfam" id="TIGR00177">
    <property type="entry name" value="molyb_syn"/>
    <property type="match status" value="1"/>
</dbReference>
<reference evidence="3 4" key="1">
    <citation type="submission" date="2015-12" db="EMBL/GenBank/DDBJ databases">
        <title>Draft genome sequence of Acidibacillus ferrooxidans ITV001, isolated from a chalcopyrite acid mine drainage site in Brazil.</title>
        <authorList>
            <person name="Dall'Agnol H."/>
            <person name="Nancucheo I."/>
            <person name="Johnson B."/>
            <person name="Oliveira R."/>
            <person name="Leite L."/>
            <person name="Pylro V."/>
            <person name="Nunes G.L."/>
            <person name="Tzotzos G."/>
            <person name="Fernandes G.R."/>
            <person name="Dutra J."/>
            <person name="Orellana S.C."/>
            <person name="Oliveira G."/>
        </authorList>
    </citation>
    <scope>NUCLEOTIDE SEQUENCE [LARGE SCALE GENOMIC DNA]</scope>
    <source>
        <strain evidence="4">ITV01</strain>
    </source>
</reference>
<proteinExistence type="inferred from homology"/>
<dbReference type="HAMAP" id="MF_00226_B">
    <property type="entry name" value="CinA_B"/>
    <property type="match status" value="1"/>
</dbReference>
<dbReference type="Gene3D" id="3.30.70.2860">
    <property type="match status" value="1"/>
</dbReference>
<evidence type="ECO:0000313" key="4">
    <source>
        <dbReference type="Proteomes" id="UP000053557"/>
    </source>
</evidence>
<dbReference type="OrthoDB" id="9801454at2"/>
<name>A0A101XT42_9BACL</name>
<dbReference type="PANTHER" id="PTHR13939:SF0">
    <property type="entry name" value="NMN AMIDOHYDROLASE-LIKE PROTEIN YFAY"/>
    <property type="match status" value="1"/>
</dbReference>
<dbReference type="SUPFAM" id="SSF53218">
    <property type="entry name" value="Molybdenum cofactor biosynthesis proteins"/>
    <property type="match status" value="1"/>
</dbReference>
<dbReference type="PANTHER" id="PTHR13939">
    <property type="entry name" value="NICOTINAMIDE-NUCLEOTIDE AMIDOHYDROLASE PNCC"/>
    <property type="match status" value="1"/>
</dbReference>
<sequence>MGIRGDGTGGVAVRAELIAVGTEILLGQIDNSHAKFLSQDLAAIGISVFYHTVVGDNAERLIRLLKEAASRSDVIILTGGLGPTEDDLTREGVAGAFGLPLTFDEGAFVAHVTPFFERLGRAPTENNKKQAWRIGAGVFLPNPRGTAPGQYVQVSGKHIFLLPGPPLEMRPMYVESVRPRLVQLMGDSVIVSRVVRLYGIGESSAELEVKDLMAGVNPTVAPLASEGEMVFRITASAKTDEQARRMIAPVQGELEERLGDYVYGYDDETLASVVLSRLLENKKTVSFAESCTGGLLTSMLVDCAGSSRVLRGSVVAYDNAVKTELLHVPKMSLEAHGAVSEEVAYAMAEGVRLATGSDVGVSVTGVAGPDGGTIEKPVGLVYIGVTDGKTTNVTRRLFSGDRTQVRIRAAKHALFLVIQAMKKI</sequence>
<dbReference type="NCBIfam" id="TIGR00200">
    <property type="entry name" value="cinA_nterm"/>
    <property type="match status" value="1"/>
</dbReference>
<comment type="similarity">
    <text evidence="1">Belongs to the CinA family.</text>
</comment>
<dbReference type="InterPro" id="IPR050101">
    <property type="entry name" value="CinA"/>
</dbReference>
<dbReference type="PIRSF" id="PIRSF006728">
    <property type="entry name" value="CinA"/>
    <property type="match status" value="1"/>
</dbReference>
<dbReference type="Pfam" id="PF18146">
    <property type="entry name" value="CinA_KH"/>
    <property type="match status" value="1"/>
</dbReference>
<comment type="caution">
    <text evidence="3">The sequence shown here is derived from an EMBL/GenBank/DDBJ whole genome shotgun (WGS) entry which is preliminary data.</text>
</comment>